<organism evidence="2 3">
    <name type="scientific">Artemia franciscana</name>
    <name type="common">Brine shrimp</name>
    <name type="synonym">Artemia sanfranciscana</name>
    <dbReference type="NCBI Taxonomy" id="6661"/>
    <lineage>
        <taxon>Eukaryota</taxon>
        <taxon>Metazoa</taxon>
        <taxon>Ecdysozoa</taxon>
        <taxon>Arthropoda</taxon>
        <taxon>Crustacea</taxon>
        <taxon>Branchiopoda</taxon>
        <taxon>Anostraca</taxon>
        <taxon>Artemiidae</taxon>
        <taxon>Artemia</taxon>
    </lineage>
</organism>
<evidence type="ECO:0000313" key="3">
    <source>
        <dbReference type="Proteomes" id="UP001187531"/>
    </source>
</evidence>
<dbReference type="EMBL" id="JAVRJZ010000005">
    <property type="protein sequence ID" value="KAK2722985.1"/>
    <property type="molecule type" value="Genomic_DNA"/>
</dbReference>
<reference evidence="2" key="1">
    <citation type="submission" date="2023-07" db="EMBL/GenBank/DDBJ databases">
        <title>Chromosome-level genome assembly of Artemia franciscana.</title>
        <authorList>
            <person name="Jo E."/>
        </authorList>
    </citation>
    <scope>NUCLEOTIDE SEQUENCE</scope>
    <source>
        <tissue evidence="2">Whole body</tissue>
    </source>
</reference>
<evidence type="ECO:0000313" key="2">
    <source>
        <dbReference type="EMBL" id="KAK2722985.1"/>
    </source>
</evidence>
<evidence type="ECO:0000256" key="1">
    <source>
        <dbReference type="SAM" id="MobiDB-lite"/>
    </source>
</evidence>
<feature type="compositionally biased region" description="Polar residues" evidence="1">
    <location>
        <begin position="224"/>
        <end position="233"/>
    </location>
</feature>
<gene>
    <name evidence="2" type="ORF">QYM36_003248</name>
</gene>
<accession>A0AA88LIG2</accession>
<proteinExistence type="predicted"/>
<dbReference type="Proteomes" id="UP001187531">
    <property type="component" value="Unassembled WGS sequence"/>
</dbReference>
<name>A0AA88LIG2_ARTSF</name>
<feature type="region of interest" description="Disordered" evidence="1">
    <location>
        <begin position="163"/>
        <end position="193"/>
    </location>
</feature>
<protein>
    <submittedName>
        <fullName evidence="2">Uncharacterized protein</fullName>
    </submittedName>
</protein>
<dbReference type="AlphaFoldDB" id="A0AA88LIG2"/>
<keyword evidence="3" id="KW-1185">Reference proteome</keyword>
<comment type="caution">
    <text evidence="2">The sequence shown here is derived from an EMBL/GenBank/DDBJ whole genome shotgun (WGS) entry which is preliminary data.</text>
</comment>
<sequence length="355" mass="40544">MATDKPFGYLFINLNSKDRNLTLTILKIERLKQLHPFVDILAKAKPKLRHALLKNLDKDIVKAFSQLCLNITNSNISMPLCQKKRCSQHRKIIHDLSEMAAVRPYKLIPMETAIQPRQRFEYEMADFLNSDSISDSEKLLLFQSAISRLQKYRSDMTKPIKVDVVSKPSQPSELQPSGPLASRRDPSVRTASITTGPIRDIYKGFSRRFDIPNPPTHHGLFQLGPQQISPSGKSQKKNDFGRLKNELESDTFIELIATSPKCYSVLTQNEKLKKAAKGTSKHLMKKYLTAERFKEAVFEGRVIRTTTNAIRSLKLKLYTMEVVRTAISGVSDKVYIFDDRITTLPLGRYKIEEMN</sequence>
<feature type="region of interest" description="Disordered" evidence="1">
    <location>
        <begin position="216"/>
        <end position="239"/>
    </location>
</feature>